<feature type="transmembrane region" description="Helical" evidence="8">
    <location>
        <begin position="176"/>
        <end position="197"/>
    </location>
</feature>
<dbReference type="SUPFAM" id="SSF90112">
    <property type="entry name" value="Neurotransmitter-gated ion-channel transmembrane pore"/>
    <property type="match status" value="1"/>
</dbReference>
<dbReference type="Proteomes" id="UP000694843">
    <property type="component" value="Unplaced"/>
</dbReference>
<dbReference type="InterPro" id="IPR018000">
    <property type="entry name" value="Neurotransmitter_ion_chnl_CS"/>
</dbReference>
<keyword evidence="8" id="KW-1133">Transmembrane helix</keyword>
<keyword evidence="3" id="KW-0813">Transport</keyword>
<dbReference type="KEGG" id="hazt:108677477"/>
<dbReference type="GO" id="GO:0005230">
    <property type="term" value="F:extracellular ligand-gated monoatomic ion channel activity"/>
    <property type="evidence" value="ECO:0007669"/>
    <property type="project" value="InterPro"/>
</dbReference>
<evidence type="ECO:0000256" key="8">
    <source>
        <dbReference type="SAM" id="Phobius"/>
    </source>
</evidence>
<accession>A0A979FSS3</accession>
<evidence type="ECO:0000313" key="9">
    <source>
        <dbReference type="Proteomes" id="UP000694843"/>
    </source>
</evidence>
<organism evidence="9 10">
    <name type="scientific">Hyalella azteca</name>
    <name type="common">Amphipod</name>
    <dbReference type="NCBI Taxonomy" id="294128"/>
    <lineage>
        <taxon>Eukaryota</taxon>
        <taxon>Metazoa</taxon>
        <taxon>Ecdysozoa</taxon>
        <taxon>Arthropoda</taxon>
        <taxon>Crustacea</taxon>
        <taxon>Multicrustacea</taxon>
        <taxon>Malacostraca</taxon>
        <taxon>Eumalacostraca</taxon>
        <taxon>Peracarida</taxon>
        <taxon>Amphipoda</taxon>
        <taxon>Senticaudata</taxon>
        <taxon>Talitrida</taxon>
        <taxon>Talitroidea</taxon>
        <taxon>Hyalellidae</taxon>
        <taxon>Hyalella</taxon>
    </lineage>
</organism>
<dbReference type="AlphaFoldDB" id="A0A979FSS3"/>
<evidence type="ECO:0000256" key="6">
    <source>
        <dbReference type="ARBA" id="ARBA00023136"/>
    </source>
</evidence>
<dbReference type="OrthoDB" id="6364705at2759"/>
<keyword evidence="9" id="KW-1185">Reference proteome</keyword>
<sequence length="255" mass="29021">MLSDFNSVERASLFNRGSGLLVNTQHVNGKFACVFDVFRYPFDVHRCELLVRLGFSSERLVTFTNDSLSLIYTGANKLKEFNVQNMTAIASSVNFRNSSNTELKVTIILERIPGMVMMNILLPSFMLSIIGYSTLYIRLELLQVRLPVALTTMLVLYTLFNQVSTTLPTTAYIKMIDIWFLTIISLIFVMSITHVVVDWMKFRAFKDNVAKVSVRLNTKVELETNAEKGLRITRCAIVPLIFLSLNVGFWAAFFL</sequence>
<dbReference type="InterPro" id="IPR036719">
    <property type="entry name" value="Neuro-gated_channel_TM_sf"/>
</dbReference>
<dbReference type="PROSITE" id="PS00236">
    <property type="entry name" value="NEUROTR_ION_CHANNEL"/>
    <property type="match status" value="1"/>
</dbReference>
<comment type="subcellular location">
    <subcellularLocation>
        <location evidence="2">Cell membrane</location>
    </subcellularLocation>
    <subcellularLocation>
        <location evidence="1">Membrane</location>
        <topology evidence="1">Multi-pass membrane protein</topology>
    </subcellularLocation>
</comment>
<keyword evidence="10" id="KW-0675">Receptor</keyword>
<evidence type="ECO:0000256" key="2">
    <source>
        <dbReference type="ARBA" id="ARBA00004236"/>
    </source>
</evidence>
<feature type="transmembrane region" description="Helical" evidence="8">
    <location>
        <begin position="116"/>
        <end position="137"/>
    </location>
</feature>
<dbReference type="Gene3D" id="2.70.170.10">
    <property type="entry name" value="Neurotransmitter-gated ion-channel ligand-binding domain"/>
    <property type="match status" value="1"/>
</dbReference>
<dbReference type="InterPro" id="IPR006028">
    <property type="entry name" value="GABAA/Glycine_rcpt"/>
</dbReference>
<dbReference type="GO" id="GO:0004888">
    <property type="term" value="F:transmembrane signaling receptor activity"/>
    <property type="evidence" value="ECO:0007669"/>
    <property type="project" value="InterPro"/>
</dbReference>
<dbReference type="InterPro" id="IPR006201">
    <property type="entry name" value="Neur_channel"/>
</dbReference>
<dbReference type="RefSeq" id="XP_047739476.1">
    <property type="nucleotide sequence ID" value="XM_047883520.1"/>
</dbReference>
<gene>
    <name evidence="10" type="primary">LOC108677477</name>
</gene>
<dbReference type="PANTHER" id="PTHR18945">
    <property type="entry name" value="NEUROTRANSMITTER GATED ION CHANNEL"/>
    <property type="match status" value="1"/>
</dbReference>
<evidence type="ECO:0000313" key="10">
    <source>
        <dbReference type="RefSeq" id="XP_047739476.1"/>
    </source>
</evidence>
<evidence type="ECO:0000256" key="3">
    <source>
        <dbReference type="ARBA" id="ARBA00022448"/>
    </source>
</evidence>
<dbReference type="Gene3D" id="1.20.58.390">
    <property type="entry name" value="Neurotransmitter-gated ion-channel transmembrane domain"/>
    <property type="match status" value="1"/>
</dbReference>
<evidence type="ECO:0000256" key="4">
    <source>
        <dbReference type="ARBA" id="ARBA00022475"/>
    </source>
</evidence>
<dbReference type="InterPro" id="IPR038050">
    <property type="entry name" value="Neuro_actylchol_rec"/>
</dbReference>
<name>A0A979FSS3_HYAAZ</name>
<keyword evidence="7" id="KW-0407">Ion channel</keyword>
<dbReference type="GO" id="GO:0005886">
    <property type="term" value="C:plasma membrane"/>
    <property type="evidence" value="ECO:0007669"/>
    <property type="project" value="UniProtKB-SubCell"/>
</dbReference>
<feature type="transmembrane region" description="Helical" evidence="8">
    <location>
        <begin position="235"/>
        <end position="253"/>
    </location>
</feature>
<dbReference type="InterPro" id="IPR036734">
    <property type="entry name" value="Neur_chan_lig-bd_sf"/>
</dbReference>
<keyword evidence="5" id="KW-0406">Ion transport</keyword>
<feature type="transmembrane region" description="Helical" evidence="8">
    <location>
        <begin position="144"/>
        <end position="164"/>
    </location>
</feature>
<keyword evidence="8" id="KW-0812">Transmembrane</keyword>
<dbReference type="OMA" id="LRITRCA"/>
<dbReference type="PRINTS" id="PR00253">
    <property type="entry name" value="GABAARECEPTR"/>
</dbReference>
<evidence type="ECO:0000256" key="7">
    <source>
        <dbReference type="ARBA" id="ARBA00023303"/>
    </source>
</evidence>
<dbReference type="GeneID" id="108677477"/>
<keyword evidence="4" id="KW-1003">Cell membrane</keyword>
<dbReference type="SUPFAM" id="SSF63712">
    <property type="entry name" value="Nicotinic receptor ligand binding domain-like"/>
    <property type="match status" value="1"/>
</dbReference>
<reference evidence="10" key="1">
    <citation type="submission" date="2025-08" db="UniProtKB">
        <authorList>
            <consortium name="RefSeq"/>
        </authorList>
    </citation>
    <scope>IDENTIFICATION</scope>
    <source>
        <tissue evidence="10">Whole organism</tissue>
    </source>
</reference>
<keyword evidence="6 8" id="KW-0472">Membrane</keyword>
<evidence type="ECO:0000256" key="1">
    <source>
        <dbReference type="ARBA" id="ARBA00004141"/>
    </source>
</evidence>
<proteinExistence type="predicted"/>
<protein>
    <submittedName>
        <fullName evidence="10">Gamma-aminobutyric acid receptor subunit beta-1</fullName>
    </submittedName>
</protein>
<evidence type="ECO:0000256" key="5">
    <source>
        <dbReference type="ARBA" id="ARBA00023065"/>
    </source>
</evidence>